<reference evidence="1 2" key="1">
    <citation type="submission" date="2019-11" db="EMBL/GenBank/DDBJ databases">
        <title>Type strains purchased from KCTC, JCM and DSMZ.</title>
        <authorList>
            <person name="Lu H."/>
        </authorList>
    </citation>
    <scope>NUCLEOTIDE SEQUENCE [LARGE SCALE GENOMIC DNA]</scope>
    <source>
        <strain evidence="1 2">JCM 31587</strain>
    </source>
</reference>
<comment type="caution">
    <text evidence="1">The sequence shown here is derived from an EMBL/GenBank/DDBJ whole genome shotgun (WGS) entry which is preliminary data.</text>
</comment>
<dbReference type="RefSeq" id="WP_155452987.1">
    <property type="nucleotide sequence ID" value="NZ_WNKX01000003.1"/>
</dbReference>
<gene>
    <name evidence="1" type="ORF">GM658_05460</name>
</gene>
<dbReference type="EMBL" id="WNKX01000003">
    <property type="protein sequence ID" value="MTW10042.1"/>
    <property type="molecule type" value="Genomic_DNA"/>
</dbReference>
<organism evidence="1 2">
    <name type="scientific">Massilia eburnea</name>
    <dbReference type="NCBI Taxonomy" id="1776165"/>
    <lineage>
        <taxon>Bacteria</taxon>
        <taxon>Pseudomonadati</taxon>
        <taxon>Pseudomonadota</taxon>
        <taxon>Betaproteobacteria</taxon>
        <taxon>Burkholderiales</taxon>
        <taxon>Oxalobacteraceae</taxon>
        <taxon>Telluria group</taxon>
        <taxon>Massilia</taxon>
    </lineage>
</organism>
<name>A0A6L6QC35_9BURK</name>
<dbReference type="AlphaFoldDB" id="A0A6L6QC35"/>
<dbReference type="Proteomes" id="UP000472320">
    <property type="component" value="Unassembled WGS sequence"/>
</dbReference>
<evidence type="ECO:0000313" key="1">
    <source>
        <dbReference type="EMBL" id="MTW10042.1"/>
    </source>
</evidence>
<accession>A0A6L6QC35</accession>
<protein>
    <submittedName>
        <fullName evidence="1">Uncharacterized protein</fullName>
    </submittedName>
</protein>
<keyword evidence="2" id="KW-1185">Reference proteome</keyword>
<dbReference type="OrthoDB" id="7860281at2"/>
<proteinExistence type="predicted"/>
<evidence type="ECO:0000313" key="2">
    <source>
        <dbReference type="Proteomes" id="UP000472320"/>
    </source>
</evidence>
<sequence>MNLFMRIFAECDSATAAGAVAERMLSALNGLGFAASAPPKPYWKIPEYFEFTFSAKPSNEQAFRSVVALCAGGWLHHRDAHEFSSVWNKADELHFLDPLVKWAEVQLHA</sequence>